<organism evidence="1">
    <name type="scientific">marine sediment metagenome</name>
    <dbReference type="NCBI Taxonomy" id="412755"/>
    <lineage>
        <taxon>unclassified sequences</taxon>
        <taxon>metagenomes</taxon>
        <taxon>ecological metagenomes</taxon>
    </lineage>
</organism>
<proteinExistence type="predicted"/>
<evidence type="ECO:0000313" key="1">
    <source>
        <dbReference type="EMBL" id="GAI90799.1"/>
    </source>
</evidence>
<dbReference type="AlphaFoldDB" id="X1UEL5"/>
<protein>
    <submittedName>
        <fullName evidence="1">Uncharacterized protein</fullName>
    </submittedName>
</protein>
<name>X1UEL5_9ZZZZ</name>
<accession>X1UEL5</accession>
<reference evidence="1" key="1">
    <citation type="journal article" date="2014" name="Front. Microbiol.">
        <title>High frequency of phylogenetically diverse reductive dehalogenase-homologous genes in deep subseafloor sedimentary metagenomes.</title>
        <authorList>
            <person name="Kawai M."/>
            <person name="Futagami T."/>
            <person name="Toyoda A."/>
            <person name="Takaki Y."/>
            <person name="Nishi S."/>
            <person name="Hori S."/>
            <person name="Arai W."/>
            <person name="Tsubouchi T."/>
            <person name="Morono Y."/>
            <person name="Uchiyama I."/>
            <person name="Ito T."/>
            <person name="Fujiyama A."/>
            <person name="Inagaki F."/>
            <person name="Takami H."/>
        </authorList>
    </citation>
    <scope>NUCLEOTIDE SEQUENCE</scope>
    <source>
        <strain evidence="1">Expedition CK06-06</strain>
    </source>
</reference>
<sequence length="44" mass="5093">RDSNPLYFYAEGSKRQNPLGILSVTHRARHHTMVVASPNFLVRR</sequence>
<dbReference type="EMBL" id="BARW01020369">
    <property type="protein sequence ID" value="GAI90799.1"/>
    <property type="molecule type" value="Genomic_DNA"/>
</dbReference>
<feature type="non-terminal residue" evidence="1">
    <location>
        <position position="1"/>
    </location>
</feature>
<comment type="caution">
    <text evidence="1">The sequence shown here is derived from an EMBL/GenBank/DDBJ whole genome shotgun (WGS) entry which is preliminary data.</text>
</comment>
<gene>
    <name evidence="1" type="ORF">S12H4_34432</name>
</gene>